<accession>A0A2X0P3H4</accession>
<evidence type="ECO:0000313" key="1">
    <source>
        <dbReference type="EMBL" id="SGY63046.1"/>
    </source>
</evidence>
<dbReference type="Proteomes" id="UP000249464">
    <property type="component" value="Unassembled WGS sequence"/>
</dbReference>
<name>A0A2X0P3H4_9BASI</name>
<reference evidence="1 2" key="1">
    <citation type="submission" date="2016-11" db="EMBL/GenBank/DDBJ databases">
        <authorList>
            <person name="Jaros S."/>
            <person name="Januszkiewicz K."/>
            <person name="Wedrychowicz H."/>
        </authorList>
    </citation>
    <scope>NUCLEOTIDE SEQUENCE [LARGE SCALE GENOMIC DNA]</scope>
</reference>
<dbReference type="EMBL" id="FQNC01000045">
    <property type="protein sequence ID" value="SGY63046.1"/>
    <property type="molecule type" value="Genomic_DNA"/>
</dbReference>
<sequence>MKYYFEAYKIDCVPPDDWYDQKPAQRIGSRGWDKAERIIANWNQIAAVDAYEDTIARADLDV</sequence>
<gene>
    <name evidence="1" type="primary">BQ5605_C007g04768</name>
    <name evidence="1" type="ORF">BQ5605_C007G04768</name>
</gene>
<organism evidence="1 2">
    <name type="scientific">Microbotryum silenes-dioicae</name>
    <dbReference type="NCBI Taxonomy" id="796604"/>
    <lineage>
        <taxon>Eukaryota</taxon>
        <taxon>Fungi</taxon>
        <taxon>Dikarya</taxon>
        <taxon>Basidiomycota</taxon>
        <taxon>Pucciniomycotina</taxon>
        <taxon>Microbotryomycetes</taxon>
        <taxon>Microbotryales</taxon>
        <taxon>Microbotryaceae</taxon>
        <taxon>Microbotryum</taxon>
    </lineage>
</organism>
<dbReference type="AlphaFoldDB" id="A0A2X0P3H4"/>
<evidence type="ECO:0000313" key="2">
    <source>
        <dbReference type="Proteomes" id="UP000249464"/>
    </source>
</evidence>
<keyword evidence="2" id="KW-1185">Reference proteome</keyword>
<proteinExistence type="predicted"/>
<protein>
    <submittedName>
        <fullName evidence="1">BQ5605_C007g04768 protein</fullName>
    </submittedName>
</protein>